<protein>
    <submittedName>
        <fullName evidence="1">Uncharacterized protein</fullName>
    </submittedName>
</protein>
<dbReference type="EMBL" id="CM004387">
    <property type="protein sequence ID" value="OAY59062.1"/>
    <property type="molecule type" value="Genomic_DNA"/>
</dbReference>
<name>A0A2C9WGH7_MANES</name>
<dbReference type="AlphaFoldDB" id="A0A2C9WGH7"/>
<organism evidence="1">
    <name type="scientific">Manihot esculenta</name>
    <name type="common">Cassava</name>
    <name type="synonym">Jatropha manihot</name>
    <dbReference type="NCBI Taxonomy" id="3983"/>
    <lineage>
        <taxon>Eukaryota</taxon>
        <taxon>Viridiplantae</taxon>
        <taxon>Streptophyta</taxon>
        <taxon>Embryophyta</taxon>
        <taxon>Tracheophyta</taxon>
        <taxon>Spermatophyta</taxon>
        <taxon>Magnoliopsida</taxon>
        <taxon>eudicotyledons</taxon>
        <taxon>Gunneridae</taxon>
        <taxon>Pentapetalae</taxon>
        <taxon>rosids</taxon>
        <taxon>fabids</taxon>
        <taxon>Malpighiales</taxon>
        <taxon>Euphorbiaceae</taxon>
        <taxon>Crotonoideae</taxon>
        <taxon>Manihoteae</taxon>
        <taxon>Manihot</taxon>
    </lineage>
</organism>
<accession>A0A2C9WGH7</accession>
<reference evidence="1" key="1">
    <citation type="submission" date="2016-02" db="EMBL/GenBank/DDBJ databases">
        <title>WGS assembly of Manihot esculenta.</title>
        <authorList>
            <person name="Bredeson J.V."/>
            <person name="Prochnik S.E."/>
            <person name="Lyons J.B."/>
            <person name="Schmutz J."/>
            <person name="Grimwood J."/>
            <person name="Vrebalov J."/>
            <person name="Bart R.S."/>
            <person name="Amuge T."/>
            <person name="Ferguson M.E."/>
            <person name="Green R."/>
            <person name="Putnam N."/>
            <person name="Stites J."/>
            <person name="Rounsley S."/>
            <person name="Rokhsar D.S."/>
        </authorList>
    </citation>
    <scope>NUCLEOTIDE SEQUENCE [LARGE SCALE GENOMIC DNA]</scope>
    <source>
        <tissue evidence="1">Leaf</tissue>
    </source>
</reference>
<proteinExistence type="predicted"/>
<evidence type="ECO:0000313" key="1">
    <source>
        <dbReference type="EMBL" id="OAY59062.1"/>
    </source>
</evidence>
<sequence length="103" mass="11787">MRQEIKLCLRIPLLTHPSRIITSLSRLSEFRLCNPVQNLAFLNPISWPLLNLIVMWLRKRIFGGNCSSLTKELFGKIVDRTSKFCSSSLLAGEAKAICYMLFN</sequence>
<gene>
    <name evidence="1" type="ORF">MANES_01G000700</name>
</gene>